<reference evidence="4 5" key="1">
    <citation type="journal article" date="2007" name="Proc. Natl. Acad. Sci. U.S.A.">
        <title>The tiny eukaryote Ostreococcus provides genomic insights into the paradox of plankton speciation.</title>
        <authorList>
            <person name="Palenik B."/>
            <person name="Grimwood J."/>
            <person name="Aerts A."/>
            <person name="Rouze P."/>
            <person name="Salamov A."/>
            <person name="Putnam N."/>
            <person name="Dupont C."/>
            <person name="Jorgensen R."/>
            <person name="Derelle E."/>
            <person name="Rombauts S."/>
            <person name="Zhou K."/>
            <person name="Otillar R."/>
            <person name="Merchant S.S."/>
            <person name="Podell S."/>
            <person name="Gaasterland T."/>
            <person name="Napoli C."/>
            <person name="Gendler K."/>
            <person name="Manuell A."/>
            <person name="Tai V."/>
            <person name="Vallon O."/>
            <person name="Piganeau G."/>
            <person name="Jancek S."/>
            <person name="Heijde M."/>
            <person name="Jabbari K."/>
            <person name="Bowler C."/>
            <person name="Lohr M."/>
            <person name="Robbens S."/>
            <person name="Werner G."/>
            <person name="Dubchak I."/>
            <person name="Pazour G.J."/>
            <person name="Ren Q."/>
            <person name="Paulsen I."/>
            <person name="Delwiche C."/>
            <person name="Schmutz J."/>
            <person name="Rokhsar D."/>
            <person name="Van de Peer Y."/>
            <person name="Moreau H."/>
            <person name="Grigoriev I.V."/>
        </authorList>
    </citation>
    <scope>NUCLEOTIDE SEQUENCE [LARGE SCALE GENOMIC DNA]</scope>
    <source>
        <strain evidence="4 5">CCE9901</strain>
    </source>
</reference>
<dbReference type="PIRSF" id="PIRSF000709">
    <property type="entry name" value="6PFK_2-Ptase"/>
    <property type="match status" value="1"/>
</dbReference>
<name>A4S8W2_OSTLU</name>
<dbReference type="OMA" id="CIQEMES"/>
<dbReference type="EMBL" id="CP000596">
    <property type="protein sequence ID" value="ABP00251.1"/>
    <property type="molecule type" value="Genomic_DNA"/>
</dbReference>
<dbReference type="PROSITE" id="PS00175">
    <property type="entry name" value="PG_MUTASE"/>
    <property type="match status" value="1"/>
</dbReference>
<dbReference type="PANTHER" id="PTHR10606:SF44">
    <property type="entry name" value="6-PHOSPHOFRUCTO 2-KINASE_FRUCTOSE 2,6-BISPHOSPHATASE LONG FORM"/>
    <property type="match status" value="1"/>
</dbReference>
<keyword evidence="5" id="KW-1185">Reference proteome</keyword>
<sequence length="240" mass="27820">EAAKESWRRRLDEYRKLYVTLQEDGSEDDLSYIKLYNYGERVQTNKMRAYLPQRIVQFLTATHPTAHKIYLCRHGESEYNVTGRLGGNSGITAKGVAFSEILRRWCETPRTVRARLWTSSLLRTIATAANIEHPTVHNGEWEQMSPRVYRNIDEIFAGDCEGMTPEEIVEKNPQAAYLRSMDKIGYRYPRGESYFDLISRLEPCIQEMESYTEPVLIVSHQAILRLIFAYLTGCARERAP</sequence>
<dbReference type="InterPro" id="IPR013079">
    <property type="entry name" value="6Phosfructo_kin"/>
</dbReference>
<keyword evidence="1" id="KW-0547">Nucleotide-binding</keyword>
<dbReference type="KEGG" id="olu:OSTLU_3092"/>
<dbReference type="PRINTS" id="PR00991">
    <property type="entry name" value="6PFRUCTKNASE"/>
</dbReference>
<evidence type="ECO:0000256" key="2">
    <source>
        <dbReference type="ARBA" id="ARBA00022840"/>
    </source>
</evidence>
<evidence type="ECO:0000313" key="4">
    <source>
        <dbReference type="EMBL" id="ABP00251.1"/>
    </source>
</evidence>
<dbReference type="GO" id="GO:0005524">
    <property type="term" value="F:ATP binding"/>
    <property type="evidence" value="ECO:0007669"/>
    <property type="project" value="UniProtKB-KW"/>
</dbReference>
<dbReference type="InterPro" id="IPR003094">
    <property type="entry name" value="6Pfruct_kin"/>
</dbReference>
<dbReference type="SMART" id="SM00855">
    <property type="entry name" value="PGAM"/>
    <property type="match status" value="1"/>
</dbReference>
<dbReference type="eggNOG" id="KOG0234">
    <property type="taxonomic scope" value="Eukaryota"/>
</dbReference>
<dbReference type="GO" id="GO:0006003">
    <property type="term" value="P:fructose 2,6-bisphosphate metabolic process"/>
    <property type="evidence" value="ECO:0007669"/>
    <property type="project" value="InterPro"/>
</dbReference>
<organism evidence="4 5">
    <name type="scientific">Ostreococcus lucimarinus (strain CCE9901)</name>
    <dbReference type="NCBI Taxonomy" id="436017"/>
    <lineage>
        <taxon>Eukaryota</taxon>
        <taxon>Viridiplantae</taxon>
        <taxon>Chlorophyta</taxon>
        <taxon>Mamiellophyceae</taxon>
        <taxon>Mamiellales</taxon>
        <taxon>Bathycoccaceae</taxon>
        <taxon>Ostreococcus</taxon>
    </lineage>
</organism>
<dbReference type="GO" id="GO:0003873">
    <property type="term" value="F:6-phosphofructo-2-kinase activity"/>
    <property type="evidence" value="ECO:0007669"/>
    <property type="project" value="InterPro"/>
</dbReference>
<dbReference type="GO" id="GO:0006000">
    <property type="term" value="P:fructose metabolic process"/>
    <property type="evidence" value="ECO:0007669"/>
    <property type="project" value="InterPro"/>
</dbReference>
<dbReference type="GO" id="GO:0004331">
    <property type="term" value="F:fructose-2,6-bisphosphate 2-phosphatase activity"/>
    <property type="evidence" value="ECO:0007669"/>
    <property type="project" value="TreeGrafter"/>
</dbReference>
<feature type="non-terminal residue" evidence="4">
    <location>
        <position position="1"/>
    </location>
</feature>
<dbReference type="CDD" id="cd07067">
    <property type="entry name" value="HP_PGM_like"/>
    <property type="match status" value="1"/>
</dbReference>
<evidence type="ECO:0000313" key="5">
    <source>
        <dbReference type="Proteomes" id="UP000001568"/>
    </source>
</evidence>
<proteinExistence type="predicted"/>
<dbReference type="Gene3D" id="3.40.50.300">
    <property type="entry name" value="P-loop containing nucleotide triphosphate hydrolases"/>
    <property type="match status" value="1"/>
</dbReference>
<dbReference type="InterPro" id="IPR029033">
    <property type="entry name" value="His_PPase_superfam"/>
</dbReference>
<dbReference type="Pfam" id="PF01591">
    <property type="entry name" value="6PF2K"/>
    <property type="match status" value="1"/>
</dbReference>
<dbReference type="InterPro" id="IPR001345">
    <property type="entry name" value="PG/BPGM_mutase_AS"/>
</dbReference>
<evidence type="ECO:0000259" key="3">
    <source>
        <dbReference type="Pfam" id="PF01591"/>
    </source>
</evidence>
<dbReference type="PANTHER" id="PTHR10606">
    <property type="entry name" value="6-PHOSPHOFRUCTO-2-KINASE/FRUCTOSE-2,6-BISPHOSPHATASE"/>
    <property type="match status" value="1"/>
</dbReference>
<dbReference type="AlphaFoldDB" id="A4S8W2"/>
<dbReference type="SUPFAM" id="SSF53254">
    <property type="entry name" value="Phosphoglycerate mutase-like"/>
    <property type="match status" value="1"/>
</dbReference>
<gene>
    <name evidence="4" type="ORF">OSTLU_3092</name>
</gene>
<dbReference type="RefSeq" id="XP_001421957.1">
    <property type="nucleotide sequence ID" value="XM_001421920.1"/>
</dbReference>
<dbReference type="OrthoDB" id="267323at2759"/>
<dbReference type="Pfam" id="PF00300">
    <property type="entry name" value="His_Phos_1"/>
    <property type="match status" value="1"/>
</dbReference>
<dbReference type="GeneID" id="5005997"/>
<dbReference type="Gramene" id="ABP00251">
    <property type="protein sequence ID" value="ABP00251"/>
    <property type="gene ID" value="OSTLU_3092"/>
</dbReference>
<dbReference type="Gene3D" id="3.40.50.1240">
    <property type="entry name" value="Phosphoglycerate mutase-like"/>
    <property type="match status" value="1"/>
</dbReference>
<keyword evidence="2" id="KW-0067">ATP-binding</keyword>
<dbReference type="HOGENOM" id="CLU_006383_2_1_1"/>
<feature type="domain" description="6-phosphofructo-2-kinase" evidence="3">
    <location>
        <begin position="2"/>
        <end position="64"/>
    </location>
</feature>
<feature type="non-terminal residue" evidence="4">
    <location>
        <position position="240"/>
    </location>
</feature>
<protein>
    <recommendedName>
        <fullName evidence="3">6-phosphofructo-2-kinase domain-containing protein</fullName>
    </recommendedName>
</protein>
<dbReference type="InterPro" id="IPR027417">
    <property type="entry name" value="P-loop_NTPase"/>
</dbReference>
<dbReference type="Proteomes" id="UP000001568">
    <property type="component" value="Chromosome 16"/>
</dbReference>
<dbReference type="GO" id="GO:0005829">
    <property type="term" value="C:cytosol"/>
    <property type="evidence" value="ECO:0007669"/>
    <property type="project" value="TreeGrafter"/>
</dbReference>
<accession>A4S8W2</accession>
<evidence type="ECO:0000256" key="1">
    <source>
        <dbReference type="ARBA" id="ARBA00022741"/>
    </source>
</evidence>
<dbReference type="InterPro" id="IPR013078">
    <property type="entry name" value="His_Pase_superF_clade-1"/>
</dbReference>